<dbReference type="EMBL" id="BFEA01000756">
    <property type="protein sequence ID" value="GBG89712.1"/>
    <property type="molecule type" value="Genomic_DNA"/>
</dbReference>
<proteinExistence type="predicted"/>
<feature type="compositionally biased region" description="Low complexity" evidence="1">
    <location>
        <begin position="135"/>
        <end position="174"/>
    </location>
</feature>
<protein>
    <submittedName>
        <fullName evidence="2">Uncharacterized protein</fullName>
    </submittedName>
</protein>
<dbReference type="AlphaFoldDB" id="A0A388M5G7"/>
<feature type="compositionally biased region" description="Gly residues" evidence="1">
    <location>
        <begin position="240"/>
        <end position="251"/>
    </location>
</feature>
<keyword evidence="3" id="KW-1185">Reference proteome</keyword>
<evidence type="ECO:0000256" key="1">
    <source>
        <dbReference type="SAM" id="MobiDB-lite"/>
    </source>
</evidence>
<sequence length="273" mass="28843">MERIGNACGQSGYLEVGRGGKGVEGGGGWRVPYSEVVMENGRRSRVYVKTPGRTRISSIMSPMMMNSNIDPPSPLFLSGGRKVLSRSSITYSRTSRARIRSGYRDYSNDRDALSDLDGPMDDDSDSDEEWALMQSSDSDSSLASPSATSPSSTCSDSSSYSDKSYSSSSSSSSSSVILQPDLVSTVVRAVGPVFRLFLSPAFFTKRMKSQCRKKNSGGGGSGNGNNDNESAKKEKKRVKGGGGGAGAGGVDGCRTRPGAGVSVKRFSSSFLSF</sequence>
<evidence type="ECO:0000313" key="3">
    <source>
        <dbReference type="Proteomes" id="UP000265515"/>
    </source>
</evidence>
<comment type="caution">
    <text evidence="2">The sequence shown here is derived from an EMBL/GenBank/DDBJ whole genome shotgun (WGS) entry which is preliminary data.</text>
</comment>
<name>A0A388M5G7_CHABU</name>
<gene>
    <name evidence="2" type="ORF">CBR_g49565</name>
</gene>
<dbReference type="Gramene" id="GBG89712">
    <property type="protein sequence ID" value="GBG89712"/>
    <property type="gene ID" value="CBR_g49565"/>
</dbReference>
<organism evidence="2 3">
    <name type="scientific">Chara braunii</name>
    <name type="common">Braun's stonewort</name>
    <dbReference type="NCBI Taxonomy" id="69332"/>
    <lineage>
        <taxon>Eukaryota</taxon>
        <taxon>Viridiplantae</taxon>
        <taxon>Streptophyta</taxon>
        <taxon>Charophyceae</taxon>
        <taxon>Charales</taxon>
        <taxon>Characeae</taxon>
        <taxon>Chara</taxon>
    </lineage>
</organism>
<feature type="region of interest" description="Disordered" evidence="1">
    <location>
        <begin position="108"/>
        <end position="174"/>
    </location>
</feature>
<feature type="region of interest" description="Disordered" evidence="1">
    <location>
        <begin position="211"/>
        <end position="257"/>
    </location>
</feature>
<evidence type="ECO:0000313" key="2">
    <source>
        <dbReference type="EMBL" id="GBG89712.1"/>
    </source>
</evidence>
<feature type="compositionally biased region" description="Acidic residues" evidence="1">
    <location>
        <begin position="118"/>
        <end position="130"/>
    </location>
</feature>
<reference evidence="2 3" key="1">
    <citation type="journal article" date="2018" name="Cell">
        <title>The Chara Genome: Secondary Complexity and Implications for Plant Terrestrialization.</title>
        <authorList>
            <person name="Nishiyama T."/>
            <person name="Sakayama H."/>
            <person name="Vries J.D."/>
            <person name="Buschmann H."/>
            <person name="Saint-Marcoux D."/>
            <person name="Ullrich K.K."/>
            <person name="Haas F.B."/>
            <person name="Vanderstraeten L."/>
            <person name="Becker D."/>
            <person name="Lang D."/>
            <person name="Vosolsobe S."/>
            <person name="Rombauts S."/>
            <person name="Wilhelmsson P.K.I."/>
            <person name="Janitza P."/>
            <person name="Kern R."/>
            <person name="Heyl A."/>
            <person name="Rumpler F."/>
            <person name="Villalobos L.I.A.C."/>
            <person name="Clay J.M."/>
            <person name="Skokan R."/>
            <person name="Toyoda A."/>
            <person name="Suzuki Y."/>
            <person name="Kagoshima H."/>
            <person name="Schijlen E."/>
            <person name="Tajeshwar N."/>
            <person name="Catarino B."/>
            <person name="Hetherington A.J."/>
            <person name="Saltykova A."/>
            <person name="Bonnot C."/>
            <person name="Breuninger H."/>
            <person name="Symeonidi A."/>
            <person name="Radhakrishnan G.V."/>
            <person name="Van Nieuwerburgh F."/>
            <person name="Deforce D."/>
            <person name="Chang C."/>
            <person name="Karol K.G."/>
            <person name="Hedrich R."/>
            <person name="Ulvskov P."/>
            <person name="Glockner G."/>
            <person name="Delwiche C.F."/>
            <person name="Petrasek J."/>
            <person name="Van de Peer Y."/>
            <person name="Friml J."/>
            <person name="Beilby M."/>
            <person name="Dolan L."/>
            <person name="Kohara Y."/>
            <person name="Sugano S."/>
            <person name="Fujiyama A."/>
            <person name="Delaux P.-M."/>
            <person name="Quint M."/>
            <person name="TheiBen G."/>
            <person name="Hagemann M."/>
            <person name="Harholt J."/>
            <person name="Dunand C."/>
            <person name="Zachgo S."/>
            <person name="Langdale J."/>
            <person name="Maumus F."/>
            <person name="Straeten D.V.D."/>
            <person name="Gould S.B."/>
            <person name="Rensing S.A."/>
        </authorList>
    </citation>
    <scope>NUCLEOTIDE SEQUENCE [LARGE SCALE GENOMIC DNA]</scope>
    <source>
        <strain evidence="2 3">S276</strain>
    </source>
</reference>
<accession>A0A388M5G7</accession>
<dbReference type="Proteomes" id="UP000265515">
    <property type="component" value="Unassembled WGS sequence"/>
</dbReference>